<evidence type="ECO:0000313" key="3">
    <source>
        <dbReference type="Proteomes" id="UP000006447"/>
    </source>
</evidence>
<organism evidence="2 3">
    <name type="scientific">Rhodococcus opacus RKJ300 = JCM 13270</name>
    <dbReference type="NCBI Taxonomy" id="1165867"/>
    <lineage>
        <taxon>Bacteria</taxon>
        <taxon>Bacillati</taxon>
        <taxon>Actinomycetota</taxon>
        <taxon>Actinomycetes</taxon>
        <taxon>Mycobacteriales</taxon>
        <taxon>Nocardiaceae</taxon>
        <taxon>Rhodococcus</taxon>
    </lineage>
</organism>
<evidence type="ECO:0000313" key="2">
    <source>
        <dbReference type="EMBL" id="EID78044.1"/>
    </source>
</evidence>
<gene>
    <name evidence="2" type="ORF">W59_20773</name>
</gene>
<protein>
    <submittedName>
        <fullName evidence="2">Uncharacterized protein</fullName>
    </submittedName>
</protein>
<dbReference type="Proteomes" id="UP000006447">
    <property type="component" value="Unassembled WGS sequence"/>
</dbReference>
<feature type="region of interest" description="Disordered" evidence="1">
    <location>
        <begin position="132"/>
        <end position="179"/>
    </location>
</feature>
<name>I0WNS8_RHOOP</name>
<sequence>METGQFSFRRVVEVHSPVSGAPLHHRSAAYLWQTTADDCVRWWHCLGAEREGPPADVIVRDVRDEPCDLRRQPAALLTGQELERQQAQLLETRDELTWHRPVGVGTQSVLLLCGQKSPALLEVRGHAMMLPSAHPVHGPEAAPPTADRDVRPLPRRPIASRNVYRPTGSGPPEFGSERP</sequence>
<dbReference type="EMBL" id="AJJH01000114">
    <property type="protein sequence ID" value="EID78044.1"/>
    <property type="molecule type" value="Genomic_DNA"/>
</dbReference>
<evidence type="ECO:0000256" key="1">
    <source>
        <dbReference type="SAM" id="MobiDB-lite"/>
    </source>
</evidence>
<accession>I0WNS8</accession>
<comment type="caution">
    <text evidence="2">The sequence shown here is derived from an EMBL/GenBank/DDBJ whole genome shotgun (WGS) entry which is preliminary data.</text>
</comment>
<dbReference type="AlphaFoldDB" id="I0WNS8"/>
<proteinExistence type="predicted"/>
<reference evidence="2 3" key="1">
    <citation type="journal article" date="2012" name="J. Bacteriol.">
        <title>Draft genome sequence of the nitrophenol-degrading actinomycete Rhodococcus imtechensis RKJ300.</title>
        <authorList>
            <person name="Vikram S."/>
            <person name="Kumar S."/>
            <person name="Subramanian S."/>
            <person name="Raghava G.P."/>
        </authorList>
    </citation>
    <scope>NUCLEOTIDE SEQUENCE [LARGE SCALE GENOMIC DNA]</scope>
    <source>
        <strain evidence="2 3">RKJ300</strain>
    </source>
</reference>